<dbReference type="InterPro" id="IPR013610">
    <property type="entry name" value="ArdC_N"/>
</dbReference>
<dbReference type="Pfam" id="PF08401">
    <property type="entry name" value="ArdcN"/>
    <property type="match status" value="1"/>
</dbReference>
<gene>
    <name evidence="3" type="ordered locus">Mflv_5521</name>
</gene>
<sequence>MCRAEHEPDGPRRCPGDMRLGYARAARGVKRLERAEAALLSELADLDESNGAASSAVRAPVSFADKSTRTEDIRREIDTAIAELGTGPKWREWLDFQQRFHRYSMNNQLLILAQRPDAQQVAGFNKWKELGRSVDKGEKAIWIYAPMVKKVEVEDANGSRKESKVIGFKPVPVYDVASTSGKPLPQPPQVPYNRASGRAPEGMHEDLAAQVGEHGYALVYKDLGDDPRIPDGSTDPVSKTVTINSSYSHAHQAKTLAHELAHIELGHTERTGEYHTRAGGQRSTMEVEAESVSYVVARRYGLREEGESFAYIESWARGDVEKTRKTAEAVCKATDRIMGRIKRFQEM</sequence>
<reference evidence="3" key="1">
    <citation type="submission" date="2007-04" db="EMBL/GenBank/DDBJ databases">
        <title>Complete sequence of plasmid1 pMFLV01 of Mycobacterium gilvum PYR-GCK.</title>
        <authorList>
            <consortium name="US DOE Joint Genome Institute"/>
            <person name="Copeland A."/>
            <person name="Lucas S."/>
            <person name="Lapidus A."/>
            <person name="Barry K."/>
            <person name="Detter J.C."/>
            <person name="Glavina del Rio T."/>
            <person name="Hammon N."/>
            <person name="Israni S."/>
            <person name="Dalin E."/>
            <person name="Tice H."/>
            <person name="Pitluck S."/>
            <person name="Chain P."/>
            <person name="Malfatti S."/>
            <person name="Shin M."/>
            <person name="Vergez L."/>
            <person name="Schmutz J."/>
            <person name="Larimer F."/>
            <person name="Land M."/>
            <person name="Hauser L."/>
            <person name="Kyrpides N."/>
            <person name="Mikhailova N."/>
            <person name="Miller C."/>
            <person name="Richardson P."/>
        </authorList>
    </citation>
    <scope>NUCLEOTIDE SEQUENCE</scope>
    <source>
        <strain evidence="3">PYR-GCK</strain>
        <plasmid evidence="3">pMFLV01</plasmid>
    </source>
</reference>
<keyword evidence="3" id="KW-0614">Plasmid</keyword>
<protein>
    <submittedName>
        <fullName evidence="3">LtrC-like protein</fullName>
    </submittedName>
</protein>
<evidence type="ECO:0000313" key="3">
    <source>
        <dbReference type="EMBL" id="ABP47982.1"/>
    </source>
</evidence>
<dbReference type="GO" id="GO:0003697">
    <property type="term" value="F:single-stranded DNA binding"/>
    <property type="evidence" value="ECO:0007669"/>
    <property type="project" value="InterPro"/>
</dbReference>
<geneLocation type="plasmid" evidence="3">
    <name>pMFLV01</name>
</geneLocation>
<dbReference type="KEGG" id="mgi:Mflv_5521"/>
<dbReference type="InterPro" id="IPR010359">
    <property type="entry name" value="IrrE_HExxH"/>
</dbReference>
<proteinExistence type="predicted"/>
<dbReference type="EMBL" id="CP000657">
    <property type="protein sequence ID" value="ABP47982.1"/>
    <property type="molecule type" value="Genomic_DNA"/>
</dbReference>
<feature type="domain" description="N-terminal" evidence="2">
    <location>
        <begin position="75"/>
        <end position="164"/>
    </location>
</feature>
<evidence type="ECO:0000259" key="1">
    <source>
        <dbReference type="Pfam" id="PF06114"/>
    </source>
</evidence>
<dbReference type="Pfam" id="PF06114">
    <property type="entry name" value="Peptidase_M78"/>
    <property type="match status" value="1"/>
</dbReference>
<feature type="domain" description="IrrE N-terminal-like" evidence="1">
    <location>
        <begin position="217"/>
        <end position="277"/>
    </location>
</feature>
<dbReference type="OrthoDB" id="7605626at2"/>
<dbReference type="AlphaFoldDB" id="A4TFV9"/>
<dbReference type="Gene3D" id="1.10.10.2910">
    <property type="match status" value="1"/>
</dbReference>
<evidence type="ECO:0000259" key="2">
    <source>
        <dbReference type="Pfam" id="PF08401"/>
    </source>
</evidence>
<accession>A4TFV9</accession>
<dbReference type="HOGENOM" id="CLU_012069_0_0_11"/>
<name>A4TFV9_MYCGI</name>
<organism evidence="3">
    <name type="scientific">Mycolicibacterium gilvum (strain PYR-GCK)</name>
    <name type="common">Mycobacterium gilvum (strain PYR-GCK)</name>
    <dbReference type="NCBI Taxonomy" id="350054"/>
    <lineage>
        <taxon>Bacteria</taxon>
        <taxon>Bacillati</taxon>
        <taxon>Actinomycetota</taxon>
        <taxon>Actinomycetes</taxon>
        <taxon>Mycobacteriales</taxon>
        <taxon>Mycobacteriaceae</taxon>
        <taxon>Mycolicibacterium</taxon>
    </lineage>
</organism>